<dbReference type="Pfam" id="PF08016">
    <property type="entry name" value="PKD_channel"/>
    <property type="match status" value="1"/>
</dbReference>
<dbReference type="Pfam" id="PF02010">
    <property type="entry name" value="REJ"/>
    <property type="match status" value="1"/>
</dbReference>
<evidence type="ECO:0000256" key="1">
    <source>
        <dbReference type="ARBA" id="ARBA00004141"/>
    </source>
</evidence>
<keyword evidence="5" id="KW-0732">Signal</keyword>
<dbReference type="InterPro" id="IPR013783">
    <property type="entry name" value="Ig-like_fold"/>
</dbReference>
<protein>
    <recommendedName>
        <fullName evidence="13">PLAT domain-containing protein</fullName>
    </recommendedName>
</protein>
<evidence type="ECO:0000259" key="13">
    <source>
        <dbReference type="PROSITE" id="PS50095"/>
    </source>
</evidence>
<dbReference type="PANTHER" id="PTHR10877:SF183">
    <property type="entry name" value="AT14535P-RELATED"/>
    <property type="match status" value="1"/>
</dbReference>
<feature type="transmembrane region" description="Helical" evidence="12">
    <location>
        <begin position="2285"/>
        <end position="2306"/>
    </location>
</feature>
<keyword evidence="3" id="KW-0808">Transferase</keyword>
<feature type="compositionally biased region" description="Basic and acidic residues" evidence="11">
    <location>
        <begin position="2648"/>
        <end position="2660"/>
    </location>
</feature>
<feature type="transmembrane region" description="Helical" evidence="12">
    <location>
        <begin position="2248"/>
        <end position="2265"/>
    </location>
</feature>
<dbReference type="InterPro" id="IPR027417">
    <property type="entry name" value="P-loop_NTPase"/>
</dbReference>
<evidence type="ECO:0000256" key="7">
    <source>
        <dbReference type="ARBA" id="ARBA00022777"/>
    </source>
</evidence>
<feature type="transmembrane region" description="Helical" evidence="12">
    <location>
        <begin position="2372"/>
        <end position="2397"/>
    </location>
</feature>
<keyword evidence="9 12" id="KW-0472">Membrane</keyword>
<evidence type="ECO:0000256" key="6">
    <source>
        <dbReference type="ARBA" id="ARBA00022741"/>
    </source>
</evidence>
<reference evidence="14" key="2">
    <citation type="submission" date="2021-08" db="EMBL/GenBank/DDBJ databases">
        <authorList>
            <person name="Eriksson T."/>
        </authorList>
    </citation>
    <scope>NUCLEOTIDE SEQUENCE</scope>
    <source>
        <strain evidence="14">Stoneville</strain>
        <tissue evidence="14">Whole head</tissue>
    </source>
</reference>
<dbReference type="HAMAP" id="MF_00235">
    <property type="entry name" value="Adenylate_kinase_Adk"/>
    <property type="match status" value="1"/>
</dbReference>
<dbReference type="InterPro" id="IPR036392">
    <property type="entry name" value="PLAT/LH2_dom_sf"/>
</dbReference>
<dbReference type="SUPFAM" id="SSF49723">
    <property type="entry name" value="Lipase/lipooxygenase domain (PLAT/LH2 domain)"/>
    <property type="match status" value="1"/>
</dbReference>
<feature type="domain" description="PLAT" evidence="13">
    <location>
        <begin position="1705"/>
        <end position="1824"/>
    </location>
</feature>
<dbReference type="CDD" id="cd01428">
    <property type="entry name" value="ADK"/>
    <property type="match status" value="1"/>
</dbReference>
<dbReference type="Pfam" id="PF00406">
    <property type="entry name" value="ADK"/>
    <property type="match status" value="2"/>
</dbReference>
<feature type="transmembrane region" description="Helical" evidence="12">
    <location>
        <begin position="1862"/>
        <end position="1880"/>
    </location>
</feature>
<evidence type="ECO:0000256" key="2">
    <source>
        <dbReference type="ARBA" id="ARBA00007200"/>
    </source>
</evidence>
<evidence type="ECO:0000313" key="15">
    <source>
        <dbReference type="Proteomes" id="UP000719412"/>
    </source>
</evidence>
<proteinExistence type="inferred from homology"/>
<evidence type="ECO:0000256" key="10">
    <source>
        <dbReference type="PROSITE-ProRule" id="PRU00152"/>
    </source>
</evidence>
<dbReference type="Pfam" id="PF20519">
    <property type="entry name" value="Polycystin_dom"/>
    <property type="match status" value="1"/>
</dbReference>
<dbReference type="InterPro" id="IPR046791">
    <property type="entry name" value="Polycystin_dom"/>
</dbReference>
<feature type="transmembrane region" description="Helical" evidence="12">
    <location>
        <begin position="2434"/>
        <end position="2461"/>
    </location>
</feature>
<keyword evidence="8 12" id="KW-1133">Transmembrane helix</keyword>
<evidence type="ECO:0000256" key="12">
    <source>
        <dbReference type="SAM" id="Phobius"/>
    </source>
</evidence>
<evidence type="ECO:0000256" key="8">
    <source>
        <dbReference type="ARBA" id="ARBA00022989"/>
    </source>
</evidence>
<gene>
    <name evidence="14" type="ORF">GEV33_013833</name>
</gene>
<dbReference type="InterPro" id="IPR051223">
    <property type="entry name" value="Polycystin"/>
</dbReference>
<dbReference type="InterPro" id="IPR002859">
    <property type="entry name" value="PKD/REJ-like"/>
</dbReference>
<keyword evidence="7" id="KW-0418">Kinase</keyword>
<evidence type="ECO:0000256" key="5">
    <source>
        <dbReference type="ARBA" id="ARBA00022729"/>
    </source>
</evidence>
<keyword evidence="6" id="KW-0547">Nucleotide-binding</keyword>
<feature type="transmembrane region" description="Helical" evidence="12">
    <location>
        <begin position="1900"/>
        <end position="1924"/>
    </location>
</feature>
<dbReference type="GO" id="GO:0050982">
    <property type="term" value="P:detection of mechanical stimulus"/>
    <property type="evidence" value="ECO:0007669"/>
    <property type="project" value="TreeGrafter"/>
</dbReference>
<dbReference type="Gene3D" id="2.60.40.10">
    <property type="entry name" value="Immunoglobulins"/>
    <property type="match status" value="1"/>
</dbReference>
<dbReference type="PANTHER" id="PTHR10877">
    <property type="entry name" value="POLYCYSTIN FAMILY MEMBER"/>
    <property type="match status" value="1"/>
</dbReference>
<evidence type="ECO:0000313" key="14">
    <source>
        <dbReference type="EMBL" id="KAH0808955.1"/>
    </source>
</evidence>
<dbReference type="PRINTS" id="PR00094">
    <property type="entry name" value="ADENYLTKNASE"/>
</dbReference>
<evidence type="ECO:0000256" key="3">
    <source>
        <dbReference type="ARBA" id="ARBA00022679"/>
    </source>
</evidence>
<organism evidence="14 15">
    <name type="scientific">Tenebrio molitor</name>
    <name type="common">Yellow mealworm beetle</name>
    <dbReference type="NCBI Taxonomy" id="7067"/>
    <lineage>
        <taxon>Eukaryota</taxon>
        <taxon>Metazoa</taxon>
        <taxon>Ecdysozoa</taxon>
        <taxon>Arthropoda</taxon>
        <taxon>Hexapoda</taxon>
        <taxon>Insecta</taxon>
        <taxon>Pterygota</taxon>
        <taxon>Neoptera</taxon>
        <taxon>Endopterygota</taxon>
        <taxon>Coleoptera</taxon>
        <taxon>Polyphaga</taxon>
        <taxon>Cucujiformia</taxon>
        <taxon>Tenebrionidae</taxon>
        <taxon>Tenebrio</taxon>
    </lineage>
</organism>
<accession>A0A8J6L663</accession>
<dbReference type="Gene3D" id="3.40.50.300">
    <property type="entry name" value="P-loop containing nucleotide triphosphate hydrolases"/>
    <property type="match status" value="2"/>
</dbReference>
<keyword evidence="4 12" id="KW-0812">Transmembrane</keyword>
<dbReference type="Pfam" id="PF01477">
    <property type="entry name" value="PLAT"/>
    <property type="match status" value="1"/>
</dbReference>
<feature type="transmembrane region" description="Helical" evidence="12">
    <location>
        <begin position="1988"/>
        <end position="2007"/>
    </location>
</feature>
<dbReference type="InterPro" id="IPR001024">
    <property type="entry name" value="PLAT/LH2_dom"/>
</dbReference>
<dbReference type="InterPro" id="IPR033690">
    <property type="entry name" value="Adenylat_kinase_CS"/>
</dbReference>
<dbReference type="Proteomes" id="UP000719412">
    <property type="component" value="Unassembled WGS sequence"/>
</dbReference>
<dbReference type="EMBL" id="JABDTM020028432">
    <property type="protein sequence ID" value="KAH0808955.1"/>
    <property type="molecule type" value="Genomic_DNA"/>
</dbReference>
<reference evidence="14" key="1">
    <citation type="journal article" date="2020" name="J Insects Food Feed">
        <title>The yellow mealworm (Tenebrio molitor) genome: a resource for the emerging insects as food and feed industry.</title>
        <authorList>
            <person name="Eriksson T."/>
            <person name="Andere A."/>
            <person name="Kelstrup H."/>
            <person name="Emery V."/>
            <person name="Picard C."/>
        </authorList>
    </citation>
    <scope>NUCLEOTIDE SEQUENCE</scope>
    <source>
        <strain evidence="14">Stoneville</strain>
        <tissue evidence="14">Whole head</tissue>
    </source>
</reference>
<evidence type="ECO:0000256" key="9">
    <source>
        <dbReference type="ARBA" id="ARBA00023136"/>
    </source>
</evidence>
<comment type="similarity">
    <text evidence="2">Belongs to the polycystin family.</text>
</comment>
<dbReference type="SUPFAM" id="SSF52540">
    <property type="entry name" value="P-loop containing nucleoside triphosphate hydrolases"/>
    <property type="match status" value="2"/>
</dbReference>
<comment type="caution">
    <text evidence="14">The sequence shown here is derived from an EMBL/GenBank/DDBJ whole genome shotgun (WGS) entry which is preliminary data.</text>
</comment>
<dbReference type="PROSITE" id="PS00113">
    <property type="entry name" value="ADENYLATE_KINASE"/>
    <property type="match status" value="1"/>
</dbReference>
<dbReference type="Gene3D" id="2.60.60.20">
    <property type="entry name" value="PLAT/LH2 domain"/>
    <property type="match status" value="1"/>
</dbReference>
<dbReference type="SMART" id="SM00308">
    <property type="entry name" value="LH2"/>
    <property type="match status" value="1"/>
</dbReference>
<feature type="transmembrane region" description="Helical" evidence="12">
    <location>
        <begin position="1665"/>
        <end position="1687"/>
    </location>
</feature>
<sequence>MWGSDFRRRMMFESMIEYKYKEEEERNARRKKKNTETKETAKYYQRNGYARKEVERLRAKGRWMDVELSERDKDKQRCIPEYLGRESARERTIMTRFRCGNEERENRYWMEGEKRRCRKCYEERETIEHMWNGCGKMRERERKEQGEILKEDGRKIRWMKEIWQRRERIEERGGPGSGKVTHCDSLMQEKKGITHINMTDLLQQYAIGNDMQDFGLLSSKTVTEVLMLEMKMAPTAKTYLVSGFPRNMRDVVEYSEKIQMLNGAIMISWRQKVLERQIDYGAKLGQVVLSLARMELNNFYKNVMPVADYFDQSNMLISINGERHPSDVYKDFRTAVFKILGMQDNPPVFTNGKVATVPTDVTTELPTMQSLPPVPANLQNQPDRMEVEPERPKTQVISVTANNNHNYQSPVKTGWPSVLWVIGGPGSNKAALCSQAAKDTGWTHISLGKLLRAAAEPPDPRHNSETAKIKESITGGEMVPLDIVMKFVESHMAANINAPGIILDGFPRDMTQATEFEAKAQREYLLQFKQKPTIILLDCSKLQLGRGRLDDSVTAFRRRLEIFRQSSLPMLKTMDHIGRLTIVDGDTDTVPVQEDFKNVVKEHLEYIKLQQGAEAQMSNGYANGVANGHANGIVPTDTTLQDLEGDPIETISKRVGNGVAQTVAHGVRSMANGFAHNGNVPNGYTRDLPQYTAFDANRDDNVRHMYNEIIDKYPDIIYDNYTWNYRITRVNGPDEIPIKIRDGWLSRAGAILTIPEYGLTPGYYRIYPTAKPSNPKLPLPRRTKCNIFFKAVKPVVVISGGSYKTVPPHTEIELSGEESFDPNKKLLSNEGLVYTWTCKQKKAPTFCSKKPVSTSSKLTIPAKYVEQDDEIEVTLEVETAGDNMGSFTKSAKLTLTIVVLVNAAHLEMSCEKNCPPVSDTSNYEFITFMKVRCVGKCVNIKNDDYEWTVEPKEKDDTFKFDYAKDTHFGRNTYKFVIAKNVLKPGTYIVTVVLKETSDQVGKAIKELTFPGTPSVDICGTLPNSGTTSETLFKIQCRQKHFTEPNFYELYAKSKKDPTKIELIMDGSFPLVMEKKFLLPSSDDYNFFVRIIKENGPPKELPVTPKVTSVISDQQPKEFINSLTELYGGKNPDQSIIAQLNSKSKDRKALAIQKFRSVVNEVVKKEFKDEELSEFVQNLKFKVVEDMLNAPFKSVNEIVQMSESISKLMVHNDDLLESEPLLAKFTTTICKKMLDKHVELVQNEKFPLNLGEKTNKVSRYNFPNSLCLLSADLLVQKKKQTGGGHLFQISFFSTLTTCLESNTNPNYKIVKPVDHNVTTEEPVYDEPLVTENYADYVDFNDEYYKNMEYLKESTFNIVNSSGLSAKVMAMTTAIGEHFIESFGRKSSTIVAKDYGKFLAQTQVRSRGVVLTPSQDFVDDEHPYDILMSTWSKDLMWWNPGKTKVATDIASIEFWHSTCKERVKHFNKSAQVFLTLNKEKKLPDIVTDTLTIPAGYTSLSDEDLSRKIKVRRITLPKNVALYVEFLNVSKVEALEVVITNYKFPSTDDFRNESTLETRKSTFHEFINEEDYNIWCYVGVLASKDVVAETSLSSLTYDLQLIMTCCIRWIEFNNSWVPTCKPGKEANATLIHCECTNFSVIAGYVQSVGSILQEVELPELELELQACYVIFTTVAVTFAFYCCGLLFVLIKRSSPVYFLADNNRKHRFAYLIVVKTGIGRRAGTTSNVIIRLVGGKASSDPHVLNYPDPKLRLLQRFGKDIFILTTEHYLGDLLKIELWFDCTGPNPEWYCTDILVYDMQQRSEWYFSVKRRLTVVKGESHISLTPTGKEPFHWRTFLLQFKFAQKYHTWYLWQSEDNLSLVKKLTVIFSAILTTYMVSLILHGVPSLHLKDGLDYPYYAIDVFTVFVAVVGSFLSFVVHIVIAYCFRYNISKRFNDIWVATEGQRWFLYKQLGDVLLRPYFKHLYKPMQTVEVKAKRVTVQRRRYVVHELEDLIMFSIYIVVLYIVILANKDSLIIRSKILLEELLEGVHTRTLGFHGMESVNDVYEYINTTLIPSLQPVRWYGNFVVSDPALMLDMTNKYIGVARLRQQRIKANVCRIAEPMKFLNISCHPELSLHLMETRRYGYGWGHFSEYLKFDRLRSIWQYSPEHKTGTFGTFGEFSVYPGGGYVGYLGRTLYNSHANFRKLAQKFWVDHKTRNVFIEFLTYNADYNVFNSVKLLFEQSASGYSFKNVEVDAVRMLFVQNEVQKITALFFVLFVLWVFVLSFKQTKGLIQKFRTFYKDVWFLVDFLIVLMSVVCIGLFILRMRSIGHYLDVLEKVKHNEFLNYFYLFYLEDFLKMFAATLVCIATVRLWKFLRFAMMFRVLERTLSMSVAPILSISLVFFVVVVSTSMAFVLLYGNYFDDIHTIVKTMRLLVTMSFKASEVSMSRFIDYPLAVFLFVVYGIILQIFFLIYIIIIVMAYSQAQMVFSTEVATYNIKHYVQEQVRYIPKFIKYKYTRLKAGQAHQDKVEAKPDKFVYSGSFSVPTARMTTMKYIMKCVIRNMKPKTKHTLTTHDVSIMSGLGRQLLLKSQDEEVEVFFKGRIKGKKILLIDEDRIFKIAKIVNLLLQEKPPEMSKGDGGRNLFSFVHSLNAFALLREAGPNRLSPESLRRGRRKEDAVHKSTPVPKMGRWMRHFDCSRGPR</sequence>
<evidence type="ECO:0000256" key="4">
    <source>
        <dbReference type="ARBA" id="ARBA00022692"/>
    </source>
</evidence>
<dbReference type="GO" id="GO:0005524">
    <property type="term" value="F:ATP binding"/>
    <property type="evidence" value="ECO:0007669"/>
    <property type="project" value="InterPro"/>
</dbReference>
<dbReference type="InterPro" id="IPR000850">
    <property type="entry name" value="Adenylat/UMP-CMP_kin"/>
</dbReference>
<feature type="transmembrane region" description="Helical" evidence="12">
    <location>
        <begin position="2326"/>
        <end position="2352"/>
    </location>
</feature>
<dbReference type="GO" id="GO:0005262">
    <property type="term" value="F:calcium channel activity"/>
    <property type="evidence" value="ECO:0007669"/>
    <property type="project" value="TreeGrafter"/>
</dbReference>
<feature type="region of interest" description="Disordered" evidence="11">
    <location>
        <begin position="2644"/>
        <end position="2663"/>
    </location>
</feature>
<dbReference type="GO" id="GO:0019205">
    <property type="term" value="F:nucleobase-containing compound kinase activity"/>
    <property type="evidence" value="ECO:0007669"/>
    <property type="project" value="InterPro"/>
</dbReference>
<dbReference type="FunFam" id="2.60.60.20:FF:000025">
    <property type="entry name" value="Predicted protein"/>
    <property type="match status" value="1"/>
</dbReference>
<dbReference type="GO" id="GO:0016020">
    <property type="term" value="C:membrane"/>
    <property type="evidence" value="ECO:0007669"/>
    <property type="project" value="UniProtKB-SubCell"/>
</dbReference>
<dbReference type="PROSITE" id="PS50095">
    <property type="entry name" value="PLAT"/>
    <property type="match status" value="1"/>
</dbReference>
<dbReference type="InterPro" id="IPR013122">
    <property type="entry name" value="PKD1_2_channel"/>
</dbReference>
<dbReference type="GO" id="GO:0006139">
    <property type="term" value="P:nucleobase-containing compound metabolic process"/>
    <property type="evidence" value="ECO:0007669"/>
    <property type="project" value="InterPro"/>
</dbReference>
<name>A0A8J6L663_TENMO</name>
<comment type="subcellular location">
    <subcellularLocation>
        <location evidence="1">Membrane</location>
        <topology evidence="1">Multi-pass membrane protein</topology>
    </subcellularLocation>
</comment>
<evidence type="ECO:0000256" key="11">
    <source>
        <dbReference type="SAM" id="MobiDB-lite"/>
    </source>
</evidence>
<keyword evidence="15" id="KW-1185">Reference proteome</keyword>
<comment type="caution">
    <text evidence="10">Lacks conserved residue(s) required for the propagation of feature annotation.</text>
</comment>